<evidence type="ECO:0000256" key="1">
    <source>
        <dbReference type="ARBA" id="ARBA00004308"/>
    </source>
</evidence>
<dbReference type="GO" id="GO:0005829">
    <property type="term" value="C:cytosol"/>
    <property type="evidence" value="ECO:0007669"/>
    <property type="project" value="UniProtKB-SubCell"/>
</dbReference>
<name>A0A212CDV6_CEREH</name>
<dbReference type="InterPro" id="IPR007677">
    <property type="entry name" value="Gasdermin"/>
</dbReference>
<sequence>MLTQLEAILTQLRSKGRRKVLDQEPPFRKECGTRGDNLYVVTEVVQLINTTVLQDSSSVKGTGKLSIPWSFYVKQKDNRRIHSRSRSCH</sequence>
<dbReference type="InterPro" id="IPR040460">
    <property type="entry name" value="Gasdermin_pore"/>
</dbReference>
<dbReference type="AlphaFoldDB" id="A0A212CDV6"/>
<proteinExistence type="inferred from homology"/>
<comment type="subunit">
    <text evidence="5">Homooligomer; homooligomeric ring-shaped pore complex containing 27-28 subunits when inserted in the membrane.</text>
</comment>
<evidence type="ECO:0000259" key="6">
    <source>
        <dbReference type="Pfam" id="PF04598"/>
    </source>
</evidence>
<dbReference type="GO" id="GO:0005546">
    <property type="term" value="F:phosphatidylinositol-4,5-bisphosphate binding"/>
    <property type="evidence" value="ECO:0007669"/>
    <property type="project" value="TreeGrafter"/>
</dbReference>
<evidence type="ECO:0000256" key="4">
    <source>
        <dbReference type="ARBA" id="ARBA00023136"/>
    </source>
</evidence>
<dbReference type="GO" id="GO:0042742">
    <property type="term" value="P:defense response to bacterium"/>
    <property type="evidence" value="ECO:0007669"/>
    <property type="project" value="TreeGrafter"/>
</dbReference>
<evidence type="ECO:0000256" key="3">
    <source>
        <dbReference type="ARBA" id="ARBA00009279"/>
    </source>
</evidence>
<dbReference type="EMBL" id="MKHE01000021">
    <property type="protein sequence ID" value="OWK04189.1"/>
    <property type="molecule type" value="Genomic_DNA"/>
</dbReference>
<dbReference type="GO" id="GO:0070269">
    <property type="term" value="P:pyroptotic inflammatory response"/>
    <property type="evidence" value="ECO:0007669"/>
    <property type="project" value="TreeGrafter"/>
</dbReference>
<comment type="subcellular location">
    <subcellularLocation>
        <location evidence="2">Cytoplasm</location>
        <location evidence="2">Cytosol</location>
    </subcellularLocation>
    <subcellularLocation>
        <location evidence="1">Endomembrane system</location>
    </subcellularLocation>
</comment>
<dbReference type="PANTHER" id="PTHR16399">
    <property type="entry name" value="GASDERMIN"/>
    <property type="match status" value="1"/>
</dbReference>
<evidence type="ECO:0000313" key="7">
    <source>
        <dbReference type="EMBL" id="OWK04189.1"/>
    </source>
</evidence>
<feature type="domain" description="Gasdermin pore forming" evidence="6">
    <location>
        <begin position="17"/>
        <end position="80"/>
    </location>
</feature>
<organism evidence="7 8">
    <name type="scientific">Cervus elaphus hippelaphus</name>
    <name type="common">European red deer</name>
    <dbReference type="NCBI Taxonomy" id="46360"/>
    <lineage>
        <taxon>Eukaryota</taxon>
        <taxon>Metazoa</taxon>
        <taxon>Chordata</taxon>
        <taxon>Craniata</taxon>
        <taxon>Vertebrata</taxon>
        <taxon>Euteleostomi</taxon>
        <taxon>Mammalia</taxon>
        <taxon>Eutheria</taxon>
        <taxon>Laurasiatheria</taxon>
        <taxon>Artiodactyla</taxon>
        <taxon>Ruminantia</taxon>
        <taxon>Pecora</taxon>
        <taxon>Cervidae</taxon>
        <taxon>Cervinae</taxon>
        <taxon>Cervus</taxon>
    </lineage>
</organism>
<evidence type="ECO:0000256" key="2">
    <source>
        <dbReference type="ARBA" id="ARBA00004514"/>
    </source>
</evidence>
<protein>
    <submittedName>
        <fullName evidence="7">GSDMC</fullName>
    </submittedName>
</protein>
<dbReference type="GO" id="GO:0070273">
    <property type="term" value="F:phosphatidylinositol-4-phosphate binding"/>
    <property type="evidence" value="ECO:0007669"/>
    <property type="project" value="TreeGrafter"/>
</dbReference>
<dbReference type="GO" id="GO:0012505">
    <property type="term" value="C:endomembrane system"/>
    <property type="evidence" value="ECO:0007669"/>
    <property type="project" value="UniProtKB-SubCell"/>
</dbReference>
<dbReference type="OrthoDB" id="9836623at2759"/>
<reference evidence="7 8" key="1">
    <citation type="journal article" date="2018" name="Mol. Genet. Genomics">
        <title>The red deer Cervus elaphus genome CerEla1.0: sequencing, annotating, genes, and chromosomes.</title>
        <authorList>
            <person name="Bana N.A."/>
            <person name="Nyiri A."/>
            <person name="Nagy J."/>
            <person name="Frank K."/>
            <person name="Nagy T."/>
            <person name="Steger V."/>
            <person name="Schiller M."/>
            <person name="Lakatos P."/>
            <person name="Sugar L."/>
            <person name="Horn P."/>
            <person name="Barta E."/>
            <person name="Orosz L."/>
        </authorList>
    </citation>
    <scope>NUCLEOTIDE SEQUENCE [LARGE SCALE GENOMIC DNA]</scope>
    <source>
        <strain evidence="7">Hungarian</strain>
    </source>
</reference>
<keyword evidence="8" id="KW-1185">Reference proteome</keyword>
<evidence type="ECO:0000256" key="5">
    <source>
        <dbReference type="ARBA" id="ARBA00038764"/>
    </source>
</evidence>
<keyword evidence="4" id="KW-0472">Membrane</keyword>
<evidence type="ECO:0000313" key="8">
    <source>
        <dbReference type="Proteomes" id="UP000242450"/>
    </source>
</evidence>
<dbReference type="Proteomes" id="UP000242450">
    <property type="component" value="Chromosome 21"/>
</dbReference>
<comment type="caution">
    <text evidence="7">The sequence shown here is derived from an EMBL/GenBank/DDBJ whole genome shotgun (WGS) entry which is preliminary data.</text>
</comment>
<gene>
    <name evidence="7" type="ORF">Celaphus_00016198</name>
</gene>
<comment type="similarity">
    <text evidence="3">Belongs to the gasdermin family.</text>
</comment>
<dbReference type="PANTHER" id="PTHR16399:SF21">
    <property type="entry name" value="GASDERMIN-C"/>
    <property type="match status" value="1"/>
</dbReference>
<dbReference type="GO" id="GO:0001786">
    <property type="term" value="F:phosphatidylserine binding"/>
    <property type="evidence" value="ECO:0007669"/>
    <property type="project" value="TreeGrafter"/>
</dbReference>
<dbReference type="Pfam" id="PF04598">
    <property type="entry name" value="Gasdermin"/>
    <property type="match status" value="1"/>
</dbReference>
<accession>A0A212CDV6</accession>